<evidence type="ECO:0000313" key="1">
    <source>
        <dbReference type="EMBL" id="KAF9691435.1"/>
    </source>
</evidence>
<dbReference type="AlphaFoldDB" id="A0A8H7ME25"/>
<dbReference type="OrthoDB" id="3688572at2759"/>
<protein>
    <submittedName>
        <fullName evidence="1">Uncharacterized protein</fullName>
    </submittedName>
</protein>
<reference evidence="1" key="2">
    <citation type="submission" date="2020-09" db="EMBL/GenBank/DDBJ databases">
        <title>Reference genome assembly for Australian Ascochyta lentis isolate Al4.</title>
        <authorList>
            <person name="Lee R.C."/>
            <person name="Farfan-Caceres L.M."/>
            <person name="Debler J.W."/>
            <person name="Williams A.H."/>
            <person name="Henares B.M."/>
        </authorList>
    </citation>
    <scope>NUCLEOTIDE SEQUENCE</scope>
    <source>
        <strain evidence="1">Al4</strain>
    </source>
</reference>
<comment type="caution">
    <text evidence="1">The sequence shown here is derived from an EMBL/GenBank/DDBJ whole genome shotgun (WGS) entry which is preliminary data.</text>
</comment>
<gene>
    <name evidence="1" type="ORF">EKO04_010920</name>
</gene>
<keyword evidence="2" id="KW-1185">Reference proteome</keyword>
<dbReference type="Proteomes" id="UP000651452">
    <property type="component" value="Unassembled WGS sequence"/>
</dbReference>
<sequence>MAVCLAALVGAAPPASKRLQPTINNVQPASDKLDVASDIQAFNITIPLNNTSADTVKALGLDPSRAYQNWATVEVWTGGHSRGRVNFGDMRNSALSDKVFELLDKGCPARKTASGAGCCQDKEWSSFATNALIKGDPAWTVGLRRARVKTEAACWDNEGIRVLLAQIVADTLRAYTRRAKHHNCYDIPGDSAGTYCNVPRFVRVNLPKHSVTTNKVPWPTLGNFWHIETWGADAVHQFSEFGVLRPCRTRDEVDDVMDKYANDLTGFFPQWKNWFHRDARVIDDGYKVCTNEPL</sequence>
<reference evidence="1" key="1">
    <citation type="submission" date="2018-12" db="EMBL/GenBank/DDBJ databases">
        <authorList>
            <person name="Syme R.A."/>
            <person name="Farfan-Caceres L."/>
            <person name="Lichtenzveig J."/>
        </authorList>
    </citation>
    <scope>NUCLEOTIDE SEQUENCE</scope>
    <source>
        <strain evidence="1">Al4</strain>
    </source>
</reference>
<dbReference type="EMBL" id="RZGK01000021">
    <property type="protein sequence ID" value="KAF9691435.1"/>
    <property type="molecule type" value="Genomic_DNA"/>
</dbReference>
<proteinExistence type="predicted"/>
<accession>A0A8H7ME25</accession>
<organism evidence="1 2">
    <name type="scientific">Ascochyta lentis</name>
    <dbReference type="NCBI Taxonomy" id="205686"/>
    <lineage>
        <taxon>Eukaryota</taxon>
        <taxon>Fungi</taxon>
        <taxon>Dikarya</taxon>
        <taxon>Ascomycota</taxon>
        <taxon>Pezizomycotina</taxon>
        <taxon>Dothideomycetes</taxon>
        <taxon>Pleosporomycetidae</taxon>
        <taxon>Pleosporales</taxon>
        <taxon>Pleosporineae</taxon>
        <taxon>Didymellaceae</taxon>
        <taxon>Ascochyta</taxon>
    </lineage>
</organism>
<name>A0A8H7ME25_9PLEO</name>
<evidence type="ECO:0000313" key="2">
    <source>
        <dbReference type="Proteomes" id="UP000651452"/>
    </source>
</evidence>